<sequence>MLARANYGVEYAARFDVLTGQSQVHEPEVFIKKDSTITRLFNSSGVLKEDCGGLVQPTFLFCGYWNRGHIKFFASEHCVLDGVRYLILPSCFEQGGSFAEAAVYLVSLLPWPWDNMSIMLETAVDGDPTPQYDEPHLVQYPTMGPTAVAFWHLFSPIPVNFKLGKDHFVPASAFAASWALGYDVATINSVLAKIQVHGLFNNVGRWVFKAPSFAVSHAGIMATQKVQLIDVPAEEGSVKPLPPTILSNMDDDDDVLLLYRCWAVPGYRMRHIDKDVVWADVIELPLDGLITLPLITTLSAVN</sequence>
<gene>
    <name evidence="1" type="ORF">HPB51_002090</name>
</gene>
<name>A0A9J6E6E5_RHIMP</name>
<dbReference type="Proteomes" id="UP000821866">
    <property type="component" value="Chromosome 3"/>
</dbReference>
<protein>
    <submittedName>
        <fullName evidence="1">Uncharacterized protein</fullName>
    </submittedName>
</protein>
<dbReference type="AlphaFoldDB" id="A0A9J6E6E5"/>
<accession>A0A9J6E6E5</accession>
<comment type="caution">
    <text evidence="1">The sequence shown here is derived from an EMBL/GenBank/DDBJ whole genome shotgun (WGS) entry which is preliminary data.</text>
</comment>
<proteinExistence type="predicted"/>
<evidence type="ECO:0000313" key="2">
    <source>
        <dbReference type="Proteomes" id="UP000821866"/>
    </source>
</evidence>
<reference evidence="1" key="2">
    <citation type="submission" date="2021-09" db="EMBL/GenBank/DDBJ databases">
        <authorList>
            <person name="Jia N."/>
            <person name="Wang J."/>
            <person name="Shi W."/>
            <person name="Du L."/>
            <person name="Sun Y."/>
            <person name="Zhan W."/>
            <person name="Jiang J."/>
            <person name="Wang Q."/>
            <person name="Zhang B."/>
            <person name="Ji P."/>
            <person name="Sakyi L.B."/>
            <person name="Cui X."/>
            <person name="Yuan T."/>
            <person name="Jiang B."/>
            <person name="Yang W."/>
            <person name="Lam T.T.-Y."/>
            <person name="Chang Q."/>
            <person name="Ding S."/>
            <person name="Wang X."/>
            <person name="Zhu J."/>
            <person name="Ruan X."/>
            <person name="Zhao L."/>
            <person name="Wei J."/>
            <person name="Que T."/>
            <person name="Du C."/>
            <person name="Cheng J."/>
            <person name="Dai P."/>
            <person name="Han X."/>
            <person name="Huang E."/>
            <person name="Gao Y."/>
            <person name="Liu J."/>
            <person name="Shao H."/>
            <person name="Ye R."/>
            <person name="Li L."/>
            <person name="Wei W."/>
            <person name="Wang X."/>
            <person name="Wang C."/>
            <person name="Huo Q."/>
            <person name="Li W."/>
            <person name="Guo W."/>
            <person name="Chen H."/>
            <person name="Chen S."/>
            <person name="Zhou L."/>
            <person name="Zhou L."/>
            <person name="Ni X."/>
            <person name="Tian J."/>
            <person name="Zhou Y."/>
            <person name="Sheng Y."/>
            <person name="Liu T."/>
            <person name="Pan Y."/>
            <person name="Xia L."/>
            <person name="Li J."/>
            <person name="Zhao F."/>
            <person name="Cao W."/>
        </authorList>
    </citation>
    <scope>NUCLEOTIDE SEQUENCE</scope>
    <source>
        <strain evidence="1">Rmic-2018</strain>
        <tissue evidence="1">Larvae</tissue>
    </source>
</reference>
<evidence type="ECO:0000313" key="1">
    <source>
        <dbReference type="EMBL" id="KAH8029637.1"/>
    </source>
</evidence>
<organism evidence="1 2">
    <name type="scientific">Rhipicephalus microplus</name>
    <name type="common">Cattle tick</name>
    <name type="synonym">Boophilus microplus</name>
    <dbReference type="NCBI Taxonomy" id="6941"/>
    <lineage>
        <taxon>Eukaryota</taxon>
        <taxon>Metazoa</taxon>
        <taxon>Ecdysozoa</taxon>
        <taxon>Arthropoda</taxon>
        <taxon>Chelicerata</taxon>
        <taxon>Arachnida</taxon>
        <taxon>Acari</taxon>
        <taxon>Parasitiformes</taxon>
        <taxon>Ixodida</taxon>
        <taxon>Ixodoidea</taxon>
        <taxon>Ixodidae</taxon>
        <taxon>Rhipicephalinae</taxon>
        <taxon>Rhipicephalus</taxon>
        <taxon>Boophilus</taxon>
    </lineage>
</organism>
<dbReference type="EMBL" id="JABSTU010000005">
    <property type="protein sequence ID" value="KAH8029637.1"/>
    <property type="molecule type" value="Genomic_DNA"/>
</dbReference>
<keyword evidence="2" id="KW-1185">Reference proteome</keyword>
<dbReference type="VEuPathDB" id="VectorBase:LOC119164588"/>
<reference evidence="1" key="1">
    <citation type="journal article" date="2020" name="Cell">
        <title>Large-Scale Comparative Analyses of Tick Genomes Elucidate Their Genetic Diversity and Vector Capacities.</title>
        <authorList>
            <consortium name="Tick Genome and Microbiome Consortium (TIGMIC)"/>
            <person name="Jia N."/>
            <person name="Wang J."/>
            <person name="Shi W."/>
            <person name="Du L."/>
            <person name="Sun Y."/>
            <person name="Zhan W."/>
            <person name="Jiang J.F."/>
            <person name="Wang Q."/>
            <person name="Zhang B."/>
            <person name="Ji P."/>
            <person name="Bell-Sakyi L."/>
            <person name="Cui X.M."/>
            <person name="Yuan T.T."/>
            <person name="Jiang B.G."/>
            <person name="Yang W.F."/>
            <person name="Lam T.T."/>
            <person name="Chang Q.C."/>
            <person name="Ding S.J."/>
            <person name="Wang X.J."/>
            <person name="Zhu J.G."/>
            <person name="Ruan X.D."/>
            <person name="Zhao L."/>
            <person name="Wei J.T."/>
            <person name="Ye R.Z."/>
            <person name="Que T.C."/>
            <person name="Du C.H."/>
            <person name="Zhou Y.H."/>
            <person name="Cheng J.X."/>
            <person name="Dai P.F."/>
            <person name="Guo W.B."/>
            <person name="Han X.H."/>
            <person name="Huang E.J."/>
            <person name="Li L.F."/>
            <person name="Wei W."/>
            <person name="Gao Y.C."/>
            <person name="Liu J.Z."/>
            <person name="Shao H.Z."/>
            <person name="Wang X."/>
            <person name="Wang C.C."/>
            <person name="Yang T.C."/>
            <person name="Huo Q.B."/>
            <person name="Li W."/>
            <person name="Chen H.Y."/>
            <person name="Chen S.E."/>
            <person name="Zhou L.G."/>
            <person name="Ni X.B."/>
            <person name="Tian J.H."/>
            <person name="Sheng Y."/>
            <person name="Liu T."/>
            <person name="Pan Y.S."/>
            <person name="Xia L.Y."/>
            <person name="Li J."/>
            <person name="Zhao F."/>
            <person name="Cao W.C."/>
        </authorList>
    </citation>
    <scope>NUCLEOTIDE SEQUENCE</scope>
    <source>
        <strain evidence="1">Rmic-2018</strain>
    </source>
</reference>